<evidence type="ECO:0000256" key="1">
    <source>
        <dbReference type="ARBA" id="ARBA00004448"/>
    </source>
</evidence>
<dbReference type="EMBL" id="KC898200">
    <property type="protein sequence ID" value="AXY87985.1"/>
    <property type="molecule type" value="Genomic_DNA"/>
</dbReference>
<evidence type="ECO:0000256" key="3">
    <source>
        <dbReference type="ARBA" id="ARBA00021096"/>
    </source>
</evidence>
<sequence length="639" mass="69193">MVIAPSLIISSLNLGILTTLLGSIFFFSKSYFSNNAVNLPPINTTSTCLSTNIDMEETIEYNSGPFAMAILKALAFLSVLSLLITVNTGFSEINITLSLWLSNTPLNISLNFIYDQYFLVFLSVALIVTWSIMEFSFYYMAEDPNSNSFFRLLTIFLLNMLVLTCSNSLFLIFLGWEGVGFLSFLLISWWTTRNDASSSALEAVIYNRIGDIGLITFMALSALSFNSWNLTEILSSNNDLAPLLPFLLFGLVLAAAGKSAQFGLHPWLPAAMEGPTPVSALLHSSTMVVAGVFILVRTSDLFSLSPHAQSLVLILGGITALFAASTAIAQHDIKKIIAYSTTSQLGLMVTAIGIGQPALAFFHICTHAFFKAMLFLCSGSVIHSLSDEQDLRKMGGLSKLLPVTSACLILGSLALMGTPFLAGFYSKDLILEATGASVLNLLGIVLSIVATMLTAVYSFRIIFFCFSLSPSIAPLSPIGEENSNLNNALLRLAMGTIASGWFFSNFVFVPPSFTVTSVTKGMPLIVTIIGVVTLFVSLIFFTSNYMSSNAHSTTTLQWFFVDVAHSIVTLLSFISSLFISSRTLDRGWQEEVGPQGIAQASTTLSKISQEGQMGLIKRYILSSMASVLLIVTVSFLILS</sequence>
<dbReference type="InterPro" id="IPR010934">
    <property type="entry name" value="NADH_DH_su5_C"/>
</dbReference>
<comment type="function">
    <text evidence="16">Core subunit of the mitochondrial membrane respiratory chain NADH dehydrogenase (Complex I) which catalyzes electron transfer from NADH through the respiratory chain, using ubiquinone as an electron acceptor. Essential for the catalytic activity and assembly of complex I.</text>
</comment>
<evidence type="ECO:0000256" key="9">
    <source>
        <dbReference type="ARBA" id="ARBA00022982"/>
    </source>
</evidence>
<dbReference type="InterPro" id="IPR018393">
    <property type="entry name" value="NADHpl_OxRdtase_5_subgr"/>
</dbReference>
<feature type="transmembrane region" description="Helical" evidence="16">
    <location>
        <begin position="521"/>
        <end position="546"/>
    </location>
</feature>
<keyword evidence="10 16" id="KW-1133">Transmembrane helix</keyword>
<keyword evidence="9" id="KW-0249">Electron transport</keyword>
<dbReference type="InterPro" id="IPR001516">
    <property type="entry name" value="Proton_antipo_N"/>
</dbReference>
<feature type="transmembrane region" description="Helical" evidence="16">
    <location>
        <begin position="73"/>
        <end position="97"/>
    </location>
</feature>
<feature type="transmembrane region" description="Helical" evidence="16">
    <location>
        <begin position="403"/>
        <end position="424"/>
    </location>
</feature>
<feature type="transmembrane region" description="Helical" evidence="16">
    <location>
        <begin position="558"/>
        <end position="579"/>
    </location>
</feature>
<evidence type="ECO:0000256" key="5">
    <source>
        <dbReference type="ARBA" id="ARBA00022660"/>
    </source>
</evidence>
<keyword evidence="4 16" id="KW-0813">Transport</keyword>
<evidence type="ECO:0000259" key="18">
    <source>
        <dbReference type="Pfam" id="PF00662"/>
    </source>
</evidence>
<feature type="transmembrane region" description="Helical" evidence="16">
    <location>
        <begin position="278"/>
        <end position="296"/>
    </location>
</feature>
<feature type="transmembrane region" description="Helical" evidence="16">
    <location>
        <begin position="117"/>
        <end position="141"/>
    </location>
</feature>
<evidence type="ECO:0000256" key="6">
    <source>
        <dbReference type="ARBA" id="ARBA00022692"/>
    </source>
</evidence>
<feature type="transmembrane region" description="Helical" evidence="16">
    <location>
        <begin position="170"/>
        <end position="191"/>
    </location>
</feature>
<evidence type="ECO:0000256" key="14">
    <source>
        <dbReference type="ARBA" id="ARBA00023136"/>
    </source>
</evidence>
<feature type="domain" description="NADH-Ubiquinone oxidoreductase (complex I) chain 5 N-terminal" evidence="18">
    <location>
        <begin position="100"/>
        <end position="150"/>
    </location>
</feature>
<evidence type="ECO:0000256" key="16">
    <source>
        <dbReference type="RuleBase" id="RU003404"/>
    </source>
</evidence>
<dbReference type="Pfam" id="PF00361">
    <property type="entry name" value="Proton_antipo_M"/>
    <property type="match status" value="1"/>
</dbReference>
<gene>
    <name evidence="20" type="primary">ND5</name>
</gene>
<evidence type="ECO:0000259" key="17">
    <source>
        <dbReference type="Pfam" id="PF00361"/>
    </source>
</evidence>
<keyword evidence="8" id="KW-1278">Translocase</keyword>
<protein>
    <recommendedName>
        <fullName evidence="3 16">NADH-ubiquinone oxidoreductase chain 5</fullName>
        <ecNumber evidence="2 16">7.1.1.2</ecNumber>
    </recommendedName>
</protein>
<feature type="transmembrane region" description="Helical" evidence="16">
    <location>
        <begin position="488"/>
        <end position="509"/>
    </location>
</feature>
<evidence type="ECO:0000256" key="8">
    <source>
        <dbReference type="ARBA" id="ARBA00022967"/>
    </source>
</evidence>
<feature type="transmembrane region" description="Helical" evidence="16">
    <location>
        <begin position="308"/>
        <end position="329"/>
    </location>
</feature>
<dbReference type="NCBIfam" id="TIGR01974">
    <property type="entry name" value="NDH_I_L"/>
    <property type="match status" value="1"/>
</dbReference>
<dbReference type="GO" id="GO:0008137">
    <property type="term" value="F:NADH dehydrogenase (ubiquinone) activity"/>
    <property type="evidence" value="ECO:0007669"/>
    <property type="project" value="UniProtKB-EC"/>
</dbReference>
<organism evidence="20">
    <name type="scientific">Allocentrotus fragilis</name>
    <name type="common">fragile urchin</name>
    <dbReference type="NCBI Taxonomy" id="86255"/>
    <lineage>
        <taxon>Eukaryota</taxon>
        <taxon>Metazoa</taxon>
        <taxon>Echinodermata</taxon>
        <taxon>Eleutherozoa</taxon>
        <taxon>Echinozoa</taxon>
        <taxon>Echinoidea</taxon>
        <taxon>Euechinoidea</taxon>
        <taxon>Echinacea</taxon>
        <taxon>Camarodonta</taxon>
        <taxon>Echinidea</taxon>
        <taxon>Strongylocentrotidae</taxon>
        <taxon>Allocentrotus</taxon>
    </lineage>
</organism>
<evidence type="ECO:0000256" key="7">
    <source>
        <dbReference type="ARBA" id="ARBA00022792"/>
    </source>
</evidence>
<evidence type="ECO:0000259" key="19">
    <source>
        <dbReference type="Pfam" id="PF06455"/>
    </source>
</evidence>
<reference evidence="20" key="1">
    <citation type="journal article" date="2013" name="BMC Evol. Biol.">
        <title>Phylogenomics of strongylocentrotid sea urchins.</title>
        <authorList>
            <person name="Kober K.M."/>
            <person name="Bernardi G."/>
        </authorList>
    </citation>
    <scope>NUCLEOTIDE SEQUENCE</scope>
    <source>
        <strain evidence="20">Af10</strain>
        <tissue evidence="20">Gonad</tissue>
    </source>
</reference>
<evidence type="ECO:0000256" key="10">
    <source>
        <dbReference type="ARBA" id="ARBA00022989"/>
    </source>
</evidence>
<feature type="transmembrane region" description="Helical" evidence="16">
    <location>
        <begin position="336"/>
        <end position="354"/>
    </location>
</feature>
<dbReference type="Pfam" id="PF06455">
    <property type="entry name" value="NADH5_C"/>
    <property type="match status" value="1"/>
</dbReference>
<evidence type="ECO:0000256" key="13">
    <source>
        <dbReference type="ARBA" id="ARBA00023128"/>
    </source>
</evidence>
<accession>A0A385IV04</accession>
<dbReference type="PANTHER" id="PTHR42829">
    <property type="entry name" value="NADH-UBIQUINONE OXIDOREDUCTASE CHAIN 5"/>
    <property type="match status" value="1"/>
</dbReference>
<evidence type="ECO:0000256" key="2">
    <source>
        <dbReference type="ARBA" id="ARBA00012944"/>
    </source>
</evidence>
<evidence type="ECO:0000256" key="11">
    <source>
        <dbReference type="ARBA" id="ARBA00023027"/>
    </source>
</evidence>
<keyword evidence="5" id="KW-0679">Respiratory chain</keyword>
<dbReference type="GO" id="GO:0003954">
    <property type="term" value="F:NADH dehydrogenase activity"/>
    <property type="evidence" value="ECO:0007669"/>
    <property type="project" value="TreeGrafter"/>
</dbReference>
<feature type="transmembrane region" description="Helical" evidence="16">
    <location>
        <begin position="457"/>
        <end position="476"/>
    </location>
</feature>
<dbReference type="InterPro" id="IPR003945">
    <property type="entry name" value="NU5C-like"/>
</dbReference>
<feature type="transmembrane region" description="Helical" evidence="16">
    <location>
        <begin position="212"/>
        <end position="228"/>
    </location>
</feature>
<keyword evidence="12 16" id="KW-0830">Ubiquinone</keyword>
<dbReference type="GO" id="GO:0005743">
    <property type="term" value="C:mitochondrial inner membrane"/>
    <property type="evidence" value="ECO:0007669"/>
    <property type="project" value="UniProtKB-SubCell"/>
</dbReference>
<feature type="transmembrane region" description="Helical" evidence="16">
    <location>
        <begin position="430"/>
        <end position="450"/>
    </location>
</feature>
<feature type="domain" description="NADH:quinone oxidoreductase/Mrp antiporter transmembrane" evidence="17">
    <location>
        <begin position="166"/>
        <end position="454"/>
    </location>
</feature>
<keyword evidence="6 16" id="KW-0812">Transmembrane</keyword>
<feature type="transmembrane region" description="Helical" evidence="16">
    <location>
        <begin position="240"/>
        <end position="257"/>
    </location>
</feature>
<reference evidence="20" key="2">
    <citation type="submission" date="2018-09" db="EMBL/GenBank/DDBJ databases">
        <title>268 million years of echinoid mitochondrial stability.</title>
        <authorList>
            <person name="Kroh A."/>
            <person name="Bronstein O."/>
            <person name="Kober K.M."/>
            <person name="Cameron A.R."/>
        </authorList>
    </citation>
    <scope>NUCLEOTIDE SEQUENCE</scope>
    <source>
        <strain evidence="20">Af10</strain>
        <tissue evidence="20">Gonad</tissue>
    </source>
</reference>
<proteinExistence type="inferred from homology"/>
<keyword evidence="7" id="KW-0999">Mitochondrion inner membrane</keyword>
<geneLocation type="mitochondrion" evidence="20"/>
<dbReference type="GO" id="GO:0015990">
    <property type="term" value="P:electron transport coupled proton transport"/>
    <property type="evidence" value="ECO:0007669"/>
    <property type="project" value="TreeGrafter"/>
</dbReference>
<evidence type="ECO:0000256" key="4">
    <source>
        <dbReference type="ARBA" id="ARBA00022448"/>
    </source>
</evidence>
<evidence type="ECO:0000256" key="12">
    <source>
        <dbReference type="ARBA" id="ARBA00023075"/>
    </source>
</evidence>
<dbReference type="PANTHER" id="PTHR42829:SF2">
    <property type="entry name" value="NADH-UBIQUINONE OXIDOREDUCTASE CHAIN 5"/>
    <property type="match status" value="1"/>
</dbReference>
<dbReference type="InterPro" id="IPR001750">
    <property type="entry name" value="ND/Mrp_TM"/>
</dbReference>
<dbReference type="EC" id="7.1.1.2" evidence="2 16"/>
<name>A0A385IV04_9ECHO</name>
<keyword evidence="11 16" id="KW-0520">NAD</keyword>
<keyword evidence="14 16" id="KW-0472">Membrane</keyword>
<dbReference type="Pfam" id="PF00662">
    <property type="entry name" value="Proton_antipo_N"/>
    <property type="match status" value="1"/>
</dbReference>
<comment type="catalytic activity">
    <reaction evidence="15 16">
        <text>a ubiquinone + NADH + 5 H(+)(in) = a ubiquinol + NAD(+) + 4 H(+)(out)</text>
        <dbReference type="Rhea" id="RHEA:29091"/>
        <dbReference type="Rhea" id="RHEA-COMP:9565"/>
        <dbReference type="Rhea" id="RHEA-COMP:9566"/>
        <dbReference type="ChEBI" id="CHEBI:15378"/>
        <dbReference type="ChEBI" id="CHEBI:16389"/>
        <dbReference type="ChEBI" id="CHEBI:17976"/>
        <dbReference type="ChEBI" id="CHEBI:57540"/>
        <dbReference type="ChEBI" id="CHEBI:57945"/>
        <dbReference type="EC" id="7.1.1.2"/>
    </reaction>
</comment>
<comment type="similarity">
    <text evidence="16">Belongs to the complex I subunit 5 family.</text>
</comment>
<keyword evidence="13 16" id="KW-0496">Mitochondrion</keyword>
<feature type="domain" description="NADH dehydrogenase subunit 5 C-terminal" evidence="19">
    <location>
        <begin position="457"/>
        <end position="632"/>
    </location>
</feature>
<evidence type="ECO:0000313" key="20">
    <source>
        <dbReference type="EMBL" id="AXY87985.1"/>
    </source>
</evidence>
<feature type="transmembrane region" description="Helical" evidence="16">
    <location>
        <begin position="619"/>
        <end position="638"/>
    </location>
</feature>
<comment type="subcellular location">
    <subcellularLocation>
        <location evidence="1">Mitochondrion inner membrane</location>
        <topology evidence="1">Multi-pass membrane protein</topology>
    </subcellularLocation>
</comment>
<dbReference type="AlphaFoldDB" id="A0A385IV04"/>
<evidence type="ECO:0000256" key="15">
    <source>
        <dbReference type="ARBA" id="ARBA00049551"/>
    </source>
</evidence>
<feature type="transmembrane region" description="Helical" evidence="16">
    <location>
        <begin position="6"/>
        <end position="27"/>
    </location>
</feature>
<dbReference type="GO" id="GO:0042773">
    <property type="term" value="P:ATP synthesis coupled electron transport"/>
    <property type="evidence" value="ECO:0007669"/>
    <property type="project" value="InterPro"/>
</dbReference>
<dbReference type="PRINTS" id="PR01434">
    <property type="entry name" value="NADHDHGNASE5"/>
</dbReference>
<feature type="transmembrane region" description="Helical" evidence="16">
    <location>
        <begin position="360"/>
        <end position="382"/>
    </location>
</feature>